<name>A0A0B5A553_9CAUD</name>
<dbReference type="Proteomes" id="UP000031718">
    <property type="component" value="Segment"/>
</dbReference>
<protein>
    <submittedName>
        <fullName evidence="1">Uncharacterized protein</fullName>
    </submittedName>
</protein>
<evidence type="ECO:0000313" key="1">
    <source>
        <dbReference type="EMBL" id="AJD82196.1"/>
    </source>
</evidence>
<proteinExistence type="predicted"/>
<accession>A0A0B5A553</accession>
<reference evidence="1 2" key="1">
    <citation type="submission" date="2014-10" db="EMBL/GenBank/DDBJ databases">
        <authorList>
            <person name="Mackenzie J."/>
            <person name="Lekholoane M."/>
            <person name="Leqhaoe R."/>
            <person name="Mcunu Z."/>
            <person name="Mzobe Z."/>
            <person name="Rodel H."/>
            <person name="Seagreen C."/>
            <person name="Mazeka N."/>
            <person name="Larsen M.H."/>
            <person name="Rubin E.J."/>
            <person name="Russell D.A."/>
            <person name="Guerrero C.A."/>
            <person name="Bowman C.A."/>
            <person name="Jacobs-Sera D."/>
            <person name="Hendrix R.W."/>
            <person name="Hatfull G.F."/>
        </authorList>
    </citation>
    <scope>NUCLEOTIDE SEQUENCE [LARGE SCALE GENOMIC DNA]</scope>
</reference>
<dbReference type="EMBL" id="KP027195">
    <property type="protein sequence ID" value="AJD82196.1"/>
    <property type="molecule type" value="Genomic_DNA"/>
</dbReference>
<gene>
    <name evidence="1" type="primary">149</name>
    <name evidence="1" type="ORF">COSMO_149</name>
</gene>
<organism evidence="1 2">
    <name type="scientific">Mycobacterium phage Cosmo</name>
    <dbReference type="NCBI Taxonomy" id="1567467"/>
    <lineage>
        <taxon>Viruses</taxon>
        <taxon>Duplodnaviria</taxon>
        <taxon>Heunggongvirae</taxon>
        <taxon>Uroviricota</taxon>
        <taxon>Caudoviricetes</taxon>
        <taxon>Vilmaviridae</taxon>
        <taxon>Wildcatvirus</taxon>
        <taxon>Wildcatvirus wildcat</taxon>
        <taxon>Mycobacterium virus Wildcat</taxon>
    </lineage>
</organism>
<evidence type="ECO:0000313" key="2">
    <source>
        <dbReference type="Proteomes" id="UP000031718"/>
    </source>
</evidence>
<sequence>MNGNYEIKGGRGQGYHVYHVNSTRRVWVGFRRTKREAEKVRLTKTNGRMRTR</sequence>